<dbReference type="Proteomes" id="UP000790709">
    <property type="component" value="Unassembled WGS sequence"/>
</dbReference>
<reference evidence="1" key="1">
    <citation type="journal article" date="2021" name="New Phytol.">
        <title>Evolutionary innovations through gain and loss of genes in the ectomycorrhizal Boletales.</title>
        <authorList>
            <person name="Wu G."/>
            <person name="Miyauchi S."/>
            <person name="Morin E."/>
            <person name="Kuo A."/>
            <person name="Drula E."/>
            <person name="Varga T."/>
            <person name="Kohler A."/>
            <person name="Feng B."/>
            <person name="Cao Y."/>
            <person name="Lipzen A."/>
            <person name="Daum C."/>
            <person name="Hundley H."/>
            <person name="Pangilinan J."/>
            <person name="Johnson J."/>
            <person name="Barry K."/>
            <person name="LaButti K."/>
            <person name="Ng V."/>
            <person name="Ahrendt S."/>
            <person name="Min B."/>
            <person name="Choi I.G."/>
            <person name="Park H."/>
            <person name="Plett J.M."/>
            <person name="Magnuson J."/>
            <person name="Spatafora J.W."/>
            <person name="Nagy L.G."/>
            <person name="Henrissat B."/>
            <person name="Grigoriev I.V."/>
            <person name="Yang Z.L."/>
            <person name="Xu J."/>
            <person name="Martin F.M."/>
        </authorList>
    </citation>
    <scope>NUCLEOTIDE SEQUENCE</scope>
    <source>
        <strain evidence="1">KUC20120723A-06</strain>
    </source>
</reference>
<comment type="caution">
    <text evidence="1">The sequence shown here is derived from an EMBL/GenBank/DDBJ whole genome shotgun (WGS) entry which is preliminary data.</text>
</comment>
<protein>
    <submittedName>
        <fullName evidence="1">Uncharacterized protein</fullName>
    </submittedName>
</protein>
<evidence type="ECO:0000313" key="1">
    <source>
        <dbReference type="EMBL" id="KAH7919393.1"/>
    </source>
</evidence>
<name>A0ACB8B3F8_9AGAM</name>
<sequence length="718" mass="79170">MDLLLAAEGIIYFILALIDLLSHVLPAARSSLSIFKTIDIFVGSTSFIPLLLYTTFLLWLSLREFIPNLPLRHQALPKYLLFAFIPAIIAINEVSSFVGTDIRSLPLNMQNVLVIGFTRSLWLSLSKFSLAIYTSDQVIYFLLAFYRLGKAFLDQRRIESTETDEHHFFNGIGWITVGVKLGAIETIVGFAQGSLFAVPLARRILRLLGRASLIIGVLKGLDTCENFENLTDELRGTSRRSRRISNFRDFVTNPRLSTFRRLSRMSISPARNGPAHEFTPTERKDQRVTVHYANGQAPFLQIRFSALDFPAPAILAEGTRRRSWSGILQSYNNPSNPQLFSAPNISGETLQASQNTLRRPPRAKSAMPSMQMGDISDWEGRPFRGATRPESGQTISDNLSVVRDLALQFPSLPPRVTGRYRGSILGQGYEEDPYPVVGISRETSLKKDDEDQSAEAGASLSISGSIKRKPAPPLLPETPFTSRREARPVSTWGGITTRLAEDHTTPSPLSPTSPWTGTTAYSPRPVVTPAPDDTLLGSATPRKFTPRNLINRASRALSDASVRSAEWFASTRSQLQAQTQLTPASIELYRSGAGPVVQQRLSTDPSAFTEDVVSEGTPGSPVEDDWTYHAQGSGAQLGASRPQRPKLITKVSVGRVPMRTTPTPTHVEFGQGRERVLSSSGSVGDTGDLEVARGARPERRSRLREEYIGPGESFFLTD</sequence>
<accession>A0ACB8B3F8</accession>
<evidence type="ECO:0000313" key="2">
    <source>
        <dbReference type="Proteomes" id="UP000790709"/>
    </source>
</evidence>
<gene>
    <name evidence="1" type="ORF">BV22DRAFT_1133859</name>
</gene>
<keyword evidence="2" id="KW-1185">Reference proteome</keyword>
<organism evidence="1 2">
    <name type="scientific">Leucogyrophana mollusca</name>
    <dbReference type="NCBI Taxonomy" id="85980"/>
    <lineage>
        <taxon>Eukaryota</taxon>
        <taxon>Fungi</taxon>
        <taxon>Dikarya</taxon>
        <taxon>Basidiomycota</taxon>
        <taxon>Agaricomycotina</taxon>
        <taxon>Agaricomycetes</taxon>
        <taxon>Agaricomycetidae</taxon>
        <taxon>Boletales</taxon>
        <taxon>Boletales incertae sedis</taxon>
        <taxon>Leucogyrophana</taxon>
    </lineage>
</organism>
<proteinExistence type="predicted"/>
<dbReference type="EMBL" id="MU266664">
    <property type="protein sequence ID" value="KAH7919393.1"/>
    <property type="molecule type" value="Genomic_DNA"/>
</dbReference>